<evidence type="ECO:0000256" key="2">
    <source>
        <dbReference type="ARBA" id="ARBA00022741"/>
    </source>
</evidence>
<dbReference type="InterPro" id="IPR049940">
    <property type="entry name" value="GluQ/Sye"/>
</dbReference>
<evidence type="ECO:0000313" key="7">
    <source>
        <dbReference type="EMBL" id="KAA0197541.1"/>
    </source>
</evidence>
<dbReference type="EMBL" id="LUCM01002320">
    <property type="protein sequence ID" value="KAA0197541.1"/>
    <property type="molecule type" value="Genomic_DNA"/>
</dbReference>
<dbReference type="Gene3D" id="3.40.50.620">
    <property type="entry name" value="HUPs"/>
    <property type="match status" value="1"/>
</dbReference>
<reference evidence="7" key="1">
    <citation type="submission" date="2019-05" db="EMBL/GenBank/DDBJ databases">
        <title>Annotation for the trematode Fasciolopsis buski.</title>
        <authorList>
            <person name="Choi Y.-J."/>
        </authorList>
    </citation>
    <scope>NUCLEOTIDE SEQUENCE</scope>
    <source>
        <strain evidence="7">HT</strain>
        <tissue evidence="7">Whole worm</tissue>
    </source>
</reference>
<keyword evidence="4 5" id="KW-0030">Aminoacyl-tRNA synthetase</keyword>
<keyword evidence="2 5" id="KW-0547">Nucleotide-binding</keyword>
<proteinExistence type="inferred from homology"/>
<keyword evidence="8" id="KW-1185">Reference proteome</keyword>
<dbReference type="AlphaFoldDB" id="A0A8E0S494"/>
<name>A0A8E0S494_9TREM</name>
<sequence>MPSTVSNSIQSERKSMYINVANQLIKSGMAYRCFCSIQRLELLRNEQRRRKENPRYDNRCRSLTNSEVQQRIQQGEPYTIRFKVPLTKVTVEDVIFGKVEFETLNSQGDFVILKSDGMPVYHLANVVDDHYMEITHVIRGVEWLSSTPKHLLLYTALDWNPPVFAHLPLLLSSTGGKLSKRTPEFALIGQVRALIGAGYLPSAVLTWLASVGTRSNEQSPVKITGEFERWSPQLQMEDLVSRFNLRSVSRQNMTISADILRLCGRVHFDRMTVEALDECLRCPPNSYRRSPELLVRLRQHLEASLPGYQHSKCISIEDDLQILRQLRALRGRISCLSDLTDTKQGLGFLWKGVNIEECLSKIKASILPLTSEAVVVQFITRVAEDLGRISHSCSDNNDATVAEAVQTNCAAFKLKRSTAMCLLRICLTGNEVLHFFALCPPTVCYGSAISSSFNTNLPCSRTSDSH</sequence>
<dbReference type="Proteomes" id="UP000728185">
    <property type="component" value="Unassembled WGS sequence"/>
</dbReference>
<dbReference type="SUPFAM" id="SSF52374">
    <property type="entry name" value="Nucleotidylyl transferase"/>
    <property type="match status" value="1"/>
</dbReference>
<keyword evidence="3 5" id="KW-0067">ATP-binding</keyword>
<dbReference type="InterPro" id="IPR014729">
    <property type="entry name" value="Rossmann-like_a/b/a_fold"/>
</dbReference>
<dbReference type="InterPro" id="IPR020058">
    <property type="entry name" value="Glu/Gln-tRNA-synth_Ib_cat-dom"/>
</dbReference>
<comment type="similarity">
    <text evidence="5">Belongs to the class-I aminoacyl-tRNA synthetase family.</text>
</comment>
<feature type="domain" description="Glutamyl/glutaminyl-tRNA synthetase class Ib catalytic" evidence="6">
    <location>
        <begin position="10"/>
        <end position="220"/>
    </location>
</feature>
<evidence type="ECO:0000313" key="8">
    <source>
        <dbReference type="Proteomes" id="UP000728185"/>
    </source>
</evidence>
<dbReference type="PANTHER" id="PTHR43311">
    <property type="entry name" value="GLUTAMATE--TRNA LIGASE"/>
    <property type="match status" value="1"/>
</dbReference>
<dbReference type="GO" id="GO:0005739">
    <property type="term" value="C:mitochondrion"/>
    <property type="evidence" value="ECO:0007669"/>
    <property type="project" value="TreeGrafter"/>
</dbReference>
<evidence type="ECO:0000256" key="5">
    <source>
        <dbReference type="RuleBase" id="RU363037"/>
    </source>
</evidence>
<gene>
    <name evidence="7" type="ORF">FBUS_02572</name>
</gene>
<dbReference type="PANTHER" id="PTHR43311:SF2">
    <property type="entry name" value="GLUTAMATE--TRNA LIGASE, MITOCHONDRIAL-RELATED"/>
    <property type="match status" value="1"/>
</dbReference>
<dbReference type="GO" id="GO:0004818">
    <property type="term" value="F:glutamate-tRNA ligase activity"/>
    <property type="evidence" value="ECO:0007669"/>
    <property type="project" value="TreeGrafter"/>
</dbReference>
<evidence type="ECO:0000259" key="6">
    <source>
        <dbReference type="Pfam" id="PF00749"/>
    </source>
</evidence>
<comment type="caution">
    <text evidence="7">The sequence shown here is derived from an EMBL/GenBank/DDBJ whole genome shotgun (WGS) entry which is preliminary data.</text>
</comment>
<dbReference type="GO" id="GO:0005524">
    <property type="term" value="F:ATP binding"/>
    <property type="evidence" value="ECO:0007669"/>
    <property type="project" value="UniProtKB-KW"/>
</dbReference>
<organism evidence="7 8">
    <name type="scientific">Fasciolopsis buskii</name>
    <dbReference type="NCBI Taxonomy" id="27845"/>
    <lineage>
        <taxon>Eukaryota</taxon>
        <taxon>Metazoa</taxon>
        <taxon>Spiralia</taxon>
        <taxon>Lophotrochozoa</taxon>
        <taxon>Platyhelminthes</taxon>
        <taxon>Trematoda</taxon>
        <taxon>Digenea</taxon>
        <taxon>Plagiorchiida</taxon>
        <taxon>Echinostomata</taxon>
        <taxon>Echinostomatoidea</taxon>
        <taxon>Fasciolidae</taxon>
        <taxon>Fasciolopsis</taxon>
    </lineage>
</organism>
<evidence type="ECO:0000256" key="3">
    <source>
        <dbReference type="ARBA" id="ARBA00022840"/>
    </source>
</evidence>
<keyword evidence="5" id="KW-0648">Protein biosynthesis</keyword>
<protein>
    <submittedName>
        <fullName evidence="7">Glutamyl-tRNA synthetase</fullName>
    </submittedName>
</protein>
<evidence type="ECO:0000256" key="4">
    <source>
        <dbReference type="ARBA" id="ARBA00023146"/>
    </source>
</evidence>
<evidence type="ECO:0000256" key="1">
    <source>
        <dbReference type="ARBA" id="ARBA00022598"/>
    </source>
</evidence>
<dbReference type="GO" id="GO:0006424">
    <property type="term" value="P:glutamyl-tRNA aminoacylation"/>
    <property type="evidence" value="ECO:0007669"/>
    <property type="project" value="TreeGrafter"/>
</dbReference>
<dbReference type="Pfam" id="PF00749">
    <property type="entry name" value="tRNA-synt_1c"/>
    <property type="match status" value="1"/>
</dbReference>
<keyword evidence="1 5" id="KW-0436">Ligase</keyword>
<dbReference type="OrthoDB" id="428822at2759"/>
<accession>A0A8E0S494</accession>